<evidence type="ECO:0000256" key="7">
    <source>
        <dbReference type="SAM" id="SignalP"/>
    </source>
</evidence>
<gene>
    <name evidence="9" type="ORF">HHUSO_G14634</name>
</gene>
<evidence type="ECO:0000256" key="3">
    <source>
        <dbReference type="ARBA" id="ARBA00022723"/>
    </source>
</evidence>
<reference evidence="9 10" key="1">
    <citation type="submission" date="2021-05" db="EMBL/GenBank/DDBJ databases">
        <authorList>
            <person name="Zahm M."/>
            <person name="Klopp C."/>
            <person name="Cabau C."/>
            <person name="Kuhl H."/>
            <person name="Suciu R."/>
            <person name="Ciorpac M."/>
            <person name="Holostenco D."/>
            <person name="Gessner J."/>
            <person name="Wuertz S."/>
            <person name="Hohne C."/>
            <person name="Stock M."/>
            <person name="Gislard M."/>
            <person name="Lluch J."/>
            <person name="Milhes M."/>
            <person name="Lampietro C."/>
            <person name="Lopez Roques C."/>
            <person name="Donnadieu C."/>
            <person name="Du K."/>
            <person name="Schartl M."/>
            <person name="Guiguen Y."/>
        </authorList>
    </citation>
    <scope>NUCLEOTIDE SEQUENCE [LARGE SCALE GENOMIC DNA]</scope>
    <source>
        <strain evidence="9">Hh-F2</strain>
        <tissue evidence="9">Blood</tissue>
    </source>
</reference>
<keyword evidence="4" id="KW-0862">Zinc</keyword>
<dbReference type="PROSITE" id="PS52035">
    <property type="entry name" value="PEPTIDASE_M14"/>
    <property type="match status" value="1"/>
</dbReference>
<organism evidence="9 10">
    <name type="scientific">Huso huso</name>
    <name type="common">Beluga</name>
    <name type="synonym">Acipenser huso</name>
    <dbReference type="NCBI Taxonomy" id="61971"/>
    <lineage>
        <taxon>Eukaryota</taxon>
        <taxon>Metazoa</taxon>
        <taxon>Chordata</taxon>
        <taxon>Craniata</taxon>
        <taxon>Vertebrata</taxon>
        <taxon>Euteleostomi</taxon>
        <taxon>Actinopterygii</taxon>
        <taxon>Chondrostei</taxon>
        <taxon>Acipenseriformes</taxon>
        <taxon>Acipenseridae</taxon>
        <taxon>Huso</taxon>
    </lineage>
</organism>
<feature type="chain" id="PRO_5047482084" evidence="7">
    <location>
        <begin position="21"/>
        <end position="381"/>
    </location>
</feature>
<evidence type="ECO:0000256" key="6">
    <source>
        <dbReference type="SAM" id="Phobius"/>
    </source>
</evidence>
<comment type="caution">
    <text evidence="9">The sequence shown here is derived from an EMBL/GenBank/DDBJ whole genome shotgun (WGS) entry which is preliminary data.</text>
</comment>
<feature type="signal peptide" evidence="7">
    <location>
        <begin position="1"/>
        <end position="20"/>
    </location>
</feature>
<dbReference type="InterPro" id="IPR000834">
    <property type="entry name" value="Peptidase_M14"/>
</dbReference>
<dbReference type="Proteomes" id="UP001369086">
    <property type="component" value="Unassembled WGS sequence"/>
</dbReference>
<dbReference type="InterPro" id="IPR057246">
    <property type="entry name" value="CARBOXYPEPT_ZN_1"/>
</dbReference>
<feature type="active site" description="Proton donor/acceptor" evidence="5">
    <location>
        <position position="316"/>
    </location>
</feature>
<dbReference type="SUPFAM" id="SSF53187">
    <property type="entry name" value="Zn-dependent exopeptidases"/>
    <property type="match status" value="1"/>
</dbReference>
<dbReference type="Pfam" id="PF00246">
    <property type="entry name" value="Peptidase_M14"/>
    <property type="match status" value="1"/>
</dbReference>
<keyword evidence="10" id="KW-1185">Reference proteome</keyword>
<proteinExistence type="inferred from homology"/>
<dbReference type="PRINTS" id="PR00765">
    <property type="entry name" value="CRBOXYPTASEA"/>
</dbReference>
<evidence type="ECO:0000259" key="8">
    <source>
        <dbReference type="PROSITE" id="PS52035"/>
    </source>
</evidence>
<keyword evidence="7" id="KW-0732">Signal</keyword>
<protein>
    <submittedName>
        <fullName evidence="9">Carboxypeptidase O-like</fullName>
    </submittedName>
</protein>
<dbReference type="PROSITE" id="PS00132">
    <property type="entry name" value="CARBOXYPEPT_ZN_1"/>
    <property type="match status" value="1"/>
</dbReference>
<evidence type="ECO:0000256" key="1">
    <source>
        <dbReference type="ARBA" id="ARBA00001947"/>
    </source>
</evidence>
<dbReference type="Gene3D" id="3.40.630.10">
    <property type="entry name" value="Zn peptidases"/>
    <property type="match status" value="1"/>
</dbReference>
<dbReference type="SMART" id="SM00631">
    <property type="entry name" value="Zn_pept"/>
    <property type="match status" value="1"/>
</dbReference>
<evidence type="ECO:0000313" key="10">
    <source>
        <dbReference type="Proteomes" id="UP001369086"/>
    </source>
</evidence>
<comment type="cofactor">
    <cofactor evidence="1">
        <name>Zn(2+)</name>
        <dbReference type="ChEBI" id="CHEBI:29105"/>
    </cofactor>
</comment>
<dbReference type="EMBL" id="JAHFZB010000012">
    <property type="protein sequence ID" value="KAK6483202.1"/>
    <property type="molecule type" value="Genomic_DNA"/>
</dbReference>
<feature type="transmembrane region" description="Helical" evidence="6">
    <location>
        <begin position="358"/>
        <end position="380"/>
    </location>
</feature>
<comment type="similarity">
    <text evidence="2 5">Belongs to the peptidase M14 family.</text>
</comment>
<dbReference type="PANTHER" id="PTHR11705">
    <property type="entry name" value="PROTEASE FAMILY M14 CARBOXYPEPTIDASE A,B"/>
    <property type="match status" value="1"/>
</dbReference>
<feature type="domain" description="Peptidase M14" evidence="8">
    <location>
        <begin position="53"/>
        <end position="350"/>
    </location>
</feature>
<accession>A0ABR0ZEG7</accession>
<sequence>MYWNIRSTCILIVLFPLLQSSKVRYDGVQDWLESQTYQHNYQQRTLKDYDYTKYHKVDEISRWMNLVTEQYKDVVTQHVLGMTYENQTINYLKIGEKSGKPKKVIWMDCGIHAREWISPAFCQWFVKELLENYKTDEKISRFFQNMDFYVVPLLNMDGYNYTWTENRLWRKSRSPSPVSNCSCFGTDLNRNFDASWNSIGASQNCCSEIFCGSKAESESEVKAVVDLVGRIKNDILCFLTIHSYGQLILMPYGHPNKTAPNHDEHLKLGQNAANAIKQKHGTSYRVGPPSQILYPNSGSSRDWARDIGIEFSYTFELRDNGTYGFELPADQIQPTCEEAMAGVNTIVEYVHNKHFGSAAAATVALWSTVLASYLSLLVLVQ</sequence>
<name>A0ABR0ZEG7_HUSHU</name>
<evidence type="ECO:0000256" key="5">
    <source>
        <dbReference type="PROSITE-ProRule" id="PRU01379"/>
    </source>
</evidence>
<keyword evidence="6" id="KW-0472">Membrane</keyword>
<evidence type="ECO:0000256" key="4">
    <source>
        <dbReference type="ARBA" id="ARBA00022833"/>
    </source>
</evidence>
<keyword evidence="6" id="KW-1133">Transmembrane helix</keyword>
<evidence type="ECO:0000256" key="2">
    <source>
        <dbReference type="ARBA" id="ARBA00005988"/>
    </source>
</evidence>
<keyword evidence="3" id="KW-0479">Metal-binding</keyword>
<dbReference type="PANTHER" id="PTHR11705:SF19">
    <property type="entry name" value="CARBOXYPEPTIDASE O"/>
    <property type="match status" value="1"/>
</dbReference>
<keyword evidence="6" id="KW-0812">Transmembrane</keyword>
<evidence type="ECO:0000313" key="9">
    <source>
        <dbReference type="EMBL" id="KAK6483202.1"/>
    </source>
</evidence>